<dbReference type="CDD" id="cd00060">
    <property type="entry name" value="FHA"/>
    <property type="match status" value="1"/>
</dbReference>
<dbReference type="SMART" id="SM00240">
    <property type="entry name" value="FHA"/>
    <property type="match status" value="1"/>
</dbReference>
<dbReference type="OrthoDB" id="5953293at2"/>
<dbReference type="STRING" id="1144748.KS2013_1101"/>
<name>A0A1B3BAK4_9GAMM</name>
<dbReference type="InterPro" id="IPR008984">
    <property type="entry name" value="SMAD_FHA_dom_sf"/>
</dbReference>
<feature type="domain" description="FHA" evidence="1">
    <location>
        <begin position="25"/>
        <end position="74"/>
    </location>
</feature>
<dbReference type="Pfam" id="PF01590">
    <property type="entry name" value="GAF"/>
    <property type="match status" value="1"/>
</dbReference>
<dbReference type="PANTHER" id="PTHR23308">
    <property type="entry name" value="NUCLEAR INHIBITOR OF PROTEIN PHOSPHATASE-1"/>
    <property type="match status" value="1"/>
</dbReference>
<reference evidence="3" key="1">
    <citation type="submission" date="2015-08" db="EMBL/GenBank/DDBJ databases">
        <authorList>
            <person name="Kim K.M."/>
        </authorList>
    </citation>
    <scope>NUCLEOTIDE SEQUENCE [LARGE SCALE GENOMIC DNA]</scope>
    <source>
        <strain evidence="3">KCTC 23892</strain>
    </source>
</reference>
<accession>A0A1B3BAK4</accession>
<dbReference type="InterPro" id="IPR003018">
    <property type="entry name" value="GAF"/>
</dbReference>
<dbReference type="SUPFAM" id="SSF49879">
    <property type="entry name" value="SMAD/FHA domain"/>
    <property type="match status" value="1"/>
</dbReference>
<sequence>MPARITACYPEQPAMESFLFDDSLYKLGRSQGCDVVLSHPSVSRQHATLDQHQGVWQVHDSLSANGLRVNGKKVTDVALRANDIITVGEIDCLFEVKTAEQIEAINAHNQWRVEQSRKSFNKIAQQSLSKALDEQLFSLLNLTGTQRGLVMLGTKPESLSVCAVKGMSEDDFNNKSFEGSVGAMRRALSQSAPVIAMDTQLDKHLSSRESIQRKKIAALACIPLITDNNLIGVVYVDSHEANKVLTELDLEILNLIAKQIKINSEAIVLQNKISAILDDMPEQVLAKKQILKSQVPLAVH</sequence>
<gene>
    <name evidence="2" type="ORF">KS2013_1101</name>
</gene>
<dbReference type="EMBL" id="CP012418">
    <property type="protein sequence ID" value="AOE49821.1"/>
    <property type="molecule type" value="Genomic_DNA"/>
</dbReference>
<dbReference type="Proteomes" id="UP000094147">
    <property type="component" value="Chromosome"/>
</dbReference>
<dbReference type="Pfam" id="PF00498">
    <property type="entry name" value="FHA"/>
    <property type="match status" value="1"/>
</dbReference>
<protein>
    <submittedName>
        <fullName evidence="2">FHA domain containing protein</fullName>
    </submittedName>
</protein>
<dbReference type="SMART" id="SM00065">
    <property type="entry name" value="GAF"/>
    <property type="match status" value="1"/>
</dbReference>
<dbReference type="AlphaFoldDB" id="A0A1B3BAK4"/>
<evidence type="ECO:0000313" key="2">
    <source>
        <dbReference type="EMBL" id="AOE49821.1"/>
    </source>
</evidence>
<proteinExistence type="predicted"/>
<dbReference type="Gene3D" id="3.30.450.40">
    <property type="match status" value="1"/>
</dbReference>
<dbReference type="InterPro" id="IPR000253">
    <property type="entry name" value="FHA_dom"/>
</dbReference>
<evidence type="ECO:0000313" key="3">
    <source>
        <dbReference type="Proteomes" id="UP000094147"/>
    </source>
</evidence>
<evidence type="ECO:0000259" key="1">
    <source>
        <dbReference type="PROSITE" id="PS50006"/>
    </source>
</evidence>
<dbReference type="SUPFAM" id="SSF55781">
    <property type="entry name" value="GAF domain-like"/>
    <property type="match status" value="1"/>
</dbReference>
<organism evidence="2 3">
    <name type="scientific">Kangiella sediminilitoris</name>
    <dbReference type="NCBI Taxonomy" id="1144748"/>
    <lineage>
        <taxon>Bacteria</taxon>
        <taxon>Pseudomonadati</taxon>
        <taxon>Pseudomonadota</taxon>
        <taxon>Gammaproteobacteria</taxon>
        <taxon>Kangiellales</taxon>
        <taxon>Kangiellaceae</taxon>
        <taxon>Kangiella</taxon>
    </lineage>
</organism>
<dbReference type="PROSITE" id="PS50006">
    <property type="entry name" value="FHA_DOMAIN"/>
    <property type="match status" value="1"/>
</dbReference>
<dbReference type="InterPro" id="IPR029016">
    <property type="entry name" value="GAF-like_dom_sf"/>
</dbReference>
<dbReference type="InterPro" id="IPR050923">
    <property type="entry name" value="Cell_Proc_Reg/RNA_Proc"/>
</dbReference>
<keyword evidence="3" id="KW-1185">Reference proteome</keyword>
<dbReference type="KEGG" id="ksd:KS2013_1101"/>
<dbReference type="RefSeq" id="WP_068990905.1">
    <property type="nucleotide sequence ID" value="NZ_CP012418.1"/>
</dbReference>
<dbReference type="Gene3D" id="2.60.200.20">
    <property type="match status" value="1"/>
</dbReference>